<reference evidence="1 2" key="1">
    <citation type="journal article" date="2000" name="Nature">
        <title>DNA sequence of both chromosomes of the cholera pathogen Vibrio cholerae.</title>
        <authorList>
            <person name="Heidelberg J.F."/>
            <person name="Eisen J.A."/>
            <person name="Nelson W.C."/>
            <person name="Clayton R.A."/>
            <person name="Gwinn M.L."/>
            <person name="Dodson R.J."/>
            <person name="Haft D.H."/>
            <person name="Hickey E.K."/>
            <person name="Peterson J.D."/>
            <person name="Umayam L.A."/>
            <person name="Gill S.R."/>
            <person name="Nelson K.E."/>
            <person name="Read T.D."/>
            <person name="Tettelin H."/>
            <person name="Richardson D."/>
            <person name="Ermolaeva M.D."/>
            <person name="Vamathevan J."/>
            <person name="Bass S."/>
            <person name="Qin H."/>
            <person name="Dragoi I."/>
            <person name="Sellers P."/>
            <person name="McDonald L."/>
            <person name="Utterback T."/>
            <person name="Fleishmann R.D."/>
            <person name="Nierman W.C."/>
            <person name="White O."/>
            <person name="Salzberg S.L."/>
            <person name="Smith H.O."/>
            <person name="Colwell R.R."/>
            <person name="Mekalanos J.J."/>
            <person name="Venter J.C."/>
            <person name="Fraser C.M."/>
        </authorList>
    </citation>
    <scope>NUCLEOTIDE SEQUENCE [LARGE SCALE GENOMIC DNA]</scope>
    <source>
        <strain evidence="2">ATCC 39315 / El Tor Inaba N16961</strain>
    </source>
</reference>
<protein>
    <submittedName>
        <fullName evidence="1">Uncharacterized protein</fullName>
    </submittedName>
</protein>
<organism evidence="1 2">
    <name type="scientific">Vibrio cholerae serotype O1 (strain ATCC 39315 / El Tor Inaba N16961)</name>
    <dbReference type="NCBI Taxonomy" id="243277"/>
    <lineage>
        <taxon>Bacteria</taxon>
        <taxon>Pseudomonadati</taxon>
        <taxon>Pseudomonadota</taxon>
        <taxon>Gammaproteobacteria</taxon>
        <taxon>Vibrionales</taxon>
        <taxon>Vibrionaceae</taxon>
        <taxon>Vibrio</taxon>
    </lineage>
</organism>
<dbReference type="Proteomes" id="UP000000584">
    <property type="component" value="Chromosome II"/>
</dbReference>
<evidence type="ECO:0000313" key="1">
    <source>
        <dbReference type="EMBL" id="AAF96357.1"/>
    </source>
</evidence>
<accession>Q9KMC0</accession>
<dbReference type="PIR" id="D82457">
    <property type="entry name" value="D82457"/>
</dbReference>
<dbReference type="HOGENOM" id="CLU_3359142_0_0_6"/>
<keyword evidence="2" id="KW-1185">Reference proteome</keyword>
<name>Q9KMC0_VIBCH</name>
<proteinExistence type="predicted"/>
<dbReference type="AlphaFoldDB" id="Q9KMC0"/>
<gene>
    <name evidence="1" type="ordered locus">VC_A0452</name>
</gene>
<sequence>MLNEKVNSVKMLTFKNVSRMLMSLVLVGRHRKFMQS</sequence>
<dbReference type="KEGG" id="vch:VC_A0452"/>
<dbReference type="EMBL" id="AE003853">
    <property type="protein sequence ID" value="AAF96357.1"/>
    <property type="molecule type" value="Genomic_DNA"/>
</dbReference>
<evidence type="ECO:0000313" key="2">
    <source>
        <dbReference type="Proteomes" id="UP000000584"/>
    </source>
</evidence>
<dbReference type="EnsemblBacteria" id="AAF96357">
    <property type="protein sequence ID" value="AAF96357"/>
    <property type="gene ID" value="VC_A0452"/>
</dbReference>